<dbReference type="Gene3D" id="3.40.50.720">
    <property type="entry name" value="NAD(P)-binding Rossmann-like Domain"/>
    <property type="match status" value="1"/>
</dbReference>
<dbReference type="InterPro" id="IPR020904">
    <property type="entry name" value="Sc_DH/Rdtase_CS"/>
</dbReference>
<dbReference type="RefSeq" id="WP_145267188.1">
    <property type="nucleotide sequence ID" value="NZ_CP036426.1"/>
</dbReference>
<dbReference type="InterPro" id="IPR050177">
    <property type="entry name" value="Lipid_A_modif_metabolic_enz"/>
</dbReference>
<evidence type="ECO:0000256" key="1">
    <source>
        <dbReference type="SAM" id="MobiDB-lite"/>
    </source>
</evidence>
<dbReference type="PANTHER" id="PTHR43245">
    <property type="entry name" value="BIFUNCTIONAL POLYMYXIN RESISTANCE PROTEIN ARNA"/>
    <property type="match status" value="1"/>
</dbReference>
<dbReference type="AlphaFoldDB" id="A0A518GW44"/>
<dbReference type="CDD" id="cd08946">
    <property type="entry name" value="SDR_e"/>
    <property type="match status" value="1"/>
</dbReference>
<organism evidence="3 4">
    <name type="scientific">Tautonia plasticadhaerens</name>
    <dbReference type="NCBI Taxonomy" id="2527974"/>
    <lineage>
        <taxon>Bacteria</taxon>
        <taxon>Pseudomonadati</taxon>
        <taxon>Planctomycetota</taxon>
        <taxon>Planctomycetia</taxon>
        <taxon>Isosphaerales</taxon>
        <taxon>Isosphaeraceae</taxon>
        <taxon>Tautonia</taxon>
    </lineage>
</organism>
<dbReference type="Proteomes" id="UP000317835">
    <property type="component" value="Chromosome"/>
</dbReference>
<dbReference type="EMBL" id="CP036426">
    <property type="protein sequence ID" value="QDV32815.1"/>
    <property type="molecule type" value="Genomic_DNA"/>
</dbReference>
<feature type="compositionally biased region" description="Basic and acidic residues" evidence="1">
    <location>
        <begin position="1"/>
        <end position="12"/>
    </location>
</feature>
<dbReference type="KEGG" id="tpla:ElP_06550"/>
<feature type="domain" description="NAD-dependent epimerase/dehydratase" evidence="2">
    <location>
        <begin position="38"/>
        <end position="195"/>
    </location>
</feature>
<sequence>MPCSHEPAEGHPRPNGHTSLPLINPDPESDDFGDKPTVLLTGACGGLGRKLRDAWAGRYDLILIDHRAGPDDPEVLSADLSEQDELWMGTFHGADAVVHLAANPHPNARWEDLVGPNLDATANVLHAAVLGAVDRVVFASSSHTMWGYRDDGDGPISEDLAPRPDGPYGASKLAGERLGRSFSLAFELAFVALRIGWVQPGENLAATLPDDWARSLWLSNRDLVQLVERALWAEVDEGFLVVNGMSRNRPGRWPIDRAVEALGYEPHDGEDPASP</sequence>
<feature type="region of interest" description="Disordered" evidence="1">
    <location>
        <begin position="1"/>
        <end position="34"/>
    </location>
</feature>
<evidence type="ECO:0000259" key="2">
    <source>
        <dbReference type="Pfam" id="PF01370"/>
    </source>
</evidence>
<proteinExistence type="predicted"/>
<reference evidence="3 4" key="1">
    <citation type="submission" date="2019-02" db="EMBL/GenBank/DDBJ databases">
        <title>Deep-cultivation of Planctomycetes and their phenomic and genomic characterization uncovers novel biology.</title>
        <authorList>
            <person name="Wiegand S."/>
            <person name="Jogler M."/>
            <person name="Boedeker C."/>
            <person name="Pinto D."/>
            <person name="Vollmers J."/>
            <person name="Rivas-Marin E."/>
            <person name="Kohn T."/>
            <person name="Peeters S.H."/>
            <person name="Heuer A."/>
            <person name="Rast P."/>
            <person name="Oberbeckmann S."/>
            <person name="Bunk B."/>
            <person name="Jeske O."/>
            <person name="Meyerdierks A."/>
            <person name="Storesund J.E."/>
            <person name="Kallscheuer N."/>
            <person name="Luecker S."/>
            <person name="Lage O.M."/>
            <person name="Pohl T."/>
            <person name="Merkel B.J."/>
            <person name="Hornburger P."/>
            <person name="Mueller R.-W."/>
            <person name="Bruemmer F."/>
            <person name="Labrenz M."/>
            <person name="Spormann A.M."/>
            <person name="Op den Camp H."/>
            <person name="Overmann J."/>
            <person name="Amann R."/>
            <person name="Jetten M.S.M."/>
            <person name="Mascher T."/>
            <person name="Medema M.H."/>
            <person name="Devos D.P."/>
            <person name="Kaster A.-K."/>
            <person name="Ovreas L."/>
            <person name="Rohde M."/>
            <person name="Galperin M.Y."/>
            <person name="Jogler C."/>
        </authorList>
    </citation>
    <scope>NUCLEOTIDE SEQUENCE [LARGE SCALE GENOMIC DNA]</scope>
    <source>
        <strain evidence="3 4">ElP</strain>
    </source>
</reference>
<protein>
    <submittedName>
        <fullName evidence="3">NAD dependent epimerase/dehydratase family protein</fullName>
    </submittedName>
</protein>
<dbReference type="PANTHER" id="PTHR43245:SF55">
    <property type="entry name" value="NAD(P)-BINDING DOMAIN-CONTAINING PROTEIN"/>
    <property type="match status" value="1"/>
</dbReference>
<dbReference type="SUPFAM" id="SSF51735">
    <property type="entry name" value="NAD(P)-binding Rossmann-fold domains"/>
    <property type="match status" value="1"/>
</dbReference>
<evidence type="ECO:0000313" key="3">
    <source>
        <dbReference type="EMBL" id="QDV32815.1"/>
    </source>
</evidence>
<keyword evidence="4" id="KW-1185">Reference proteome</keyword>
<dbReference type="OrthoDB" id="9779902at2"/>
<accession>A0A518GW44</accession>
<dbReference type="PROSITE" id="PS00061">
    <property type="entry name" value="ADH_SHORT"/>
    <property type="match status" value="1"/>
</dbReference>
<dbReference type="Pfam" id="PF01370">
    <property type="entry name" value="Epimerase"/>
    <property type="match status" value="1"/>
</dbReference>
<gene>
    <name evidence="3" type="ORF">ElP_06550</name>
</gene>
<dbReference type="InterPro" id="IPR036291">
    <property type="entry name" value="NAD(P)-bd_dom_sf"/>
</dbReference>
<evidence type="ECO:0000313" key="4">
    <source>
        <dbReference type="Proteomes" id="UP000317835"/>
    </source>
</evidence>
<dbReference type="InterPro" id="IPR001509">
    <property type="entry name" value="Epimerase_deHydtase"/>
</dbReference>
<name>A0A518GW44_9BACT</name>